<accession>A0A2G9T3J5</accession>
<protein>
    <recommendedName>
        <fullName evidence="1">Oxidoreductase FAD/NAD(P)-binding domain-containing protein</fullName>
    </recommendedName>
</protein>
<dbReference type="InterPro" id="IPR039261">
    <property type="entry name" value="FNR_nucleotide-bd"/>
</dbReference>
<sequence length="93" mass="10851">MLAAGTGLTPMVNVLRARLKKIVNEDMLKSNTRLLLFNKTENDIVSDDWLPMKWSDERITARWIKDKDKNVTLLRWNIFSVIHLKNGKGVREE</sequence>
<dbReference type="Pfam" id="PF00175">
    <property type="entry name" value="NAD_binding_1"/>
    <property type="match status" value="1"/>
</dbReference>
<dbReference type="Proteomes" id="UP000230423">
    <property type="component" value="Unassembled WGS sequence"/>
</dbReference>
<feature type="domain" description="Oxidoreductase FAD/NAD(P)-binding" evidence="1">
    <location>
        <begin position="1"/>
        <end position="52"/>
    </location>
</feature>
<dbReference type="OrthoDB" id="432299at2759"/>
<gene>
    <name evidence="2" type="ORF">TELCIR_26177</name>
</gene>
<evidence type="ECO:0000259" key="1">
    <source>
        <dbReference type="Pfam" id="PF00175"/>
    </source>
</evidence>
<evidence type="ECO:0000313" key="2">
    <source>
        <dbReference type="EMBL" id="PIO52517.1"/>
    </source>
</evidence>
<name>A0A2G9T3J5_TELCI</name>
<dbReference type="InterPro" id="IPR001433">
    <property type="entry name" value="OxRdtase_FAD/NAD-bd"/>
</dbReference>
<organism evidence="2 3">
    <name type="scientific">Teladorsagia circumcincta</name>
    <name type="common">Brown stomach worm</name>
    <name type="synonym">Ostertagia circumcincta</name>
    <dbReference type="NCBI Taxonomy" id="45464"/>
    <lineage>
        <taxon>Eukaryota</taxon>
        <taxon>Metazoa</taxon>
        <taxon>Ecdysozoa</taxon>
        <taxon>Nematoda</taxon>
        <taxon>Chromadorea</taxon>
        <taxon>Rhabditida</taxon>
        <taxon>Rhabditina</taxon>
        <taxon>Rhabditomorpha</taxon>
        <taxon>Strongyloidea</taxon>
        <taxon>Trichostrongylidae</taxon>
        <taxon>Teladorsagia</taxon>
    </lineage>
</organism>
<dbReference type="Gene3D" id="3.40.50.80">
    <property type="entry name" value="Nucleotide-binding domain of ferredoxin-NADP reductase (FNR) module"/>
    <property type="match status" value="1"/>
</dbReference>
<dbReference type="AlphaFoldDB" id="A0A2G9T3J5"/>
<dbReference type="EMBL" id="KZ427892">
    <property type="protein sequence ID" value="PIO52517.1"/>
    <property type="molecule type" value="Genomic_DNA"/>
</dbReference>
<dbReference type="GO" id="GO:0016491">
    <property type="term" value="F:oxidoreductase activity"/>
    <property type="evidence" value="ECO:0007669"/>
    <property type="project" value="InterPro"/>
</dbReference>
<proteinExistence type="predicted"/>
<dbReference type="SUPFAM" id="SSF52343">
    <property type="entry name" value="Ferredoxin reductase-like, C-terminal NADP-linked domain"/>
    <property type="match status" value="1"/>
</dbReference>
<reference evidence="2 3" key="1">
    <citation type="submission" date="2015-09" db="EMBL/GenBank/DDBJ databases">
        <title>Draft genome of the parasitic nematode Teladorsagia circumcincta isolate WARC Sus (inbred).</title>
        <authorList>
            <person name="Mitreva M."/>
        </authorList>
    </citation>
    <scope>NUCLEOTIDE SEQUENCE [LARGE SCALE GENOMIC DNA]</scope>
    <source>
        <strain evidence="2 3">S</strain>
    </source>
</reference>
<evidence type="ECO:0000313" key="3">
    <source>
        <dbReference type="Proteomes" id="UP000230423"/>
    </source>
</evidence>
<keyword evidence="3" id="KW-1185">Reference proteome</keyword>